<dbReference type="Proteomes" id="UP000236641">
    <property type="component" value="Unassembled WGS sequence"/>
</dbReference>
<reference evidence="1 2" key="1">
    <citation type="submission" date="2018-01" db="EMBL/GenBank/DDBJ databases">
        <title>The draft genome of Hanstruepera neustonica JCM19743.</title>
        <authorList>
            <person name="He R.-H."/>
            <person name="Du Z.-J."/>
        </authorList>
    </citation>
    <scope>NUCLEOTIDE SEQUENCE [LARGE SCALE GENOMIC DNA]</scope>
    <source>
        <strain evidence="1 2">JCM19743</strain>
    </source>
</reference>
<comment type="caution">
    <text evidence="1">The sequence shown here is derived from an EMBL/GenBank/DDBJ whole genome shotgun (WGS) entry which is preliminary data.</text>
</comment>
<evidence type="ECO:0000313" key="2">
    <source>
        <dbReference type="Proteomes" id="UP000236641"/>
    </source>
</evidence>
<accession>A0A2K1DXX1</accession>
<gene>
    <name evidence="1" type="ORF">C1T31_10190</name>
</gene>
<name>A0A2K1DXX1_9FLAO</name>
<evidence type="ECO:0000313" key="1">
    <source>
        <dbReference type="EMBL" id="PNQ72863.1"/>
    </source>
</evidence>
<proteinExistence type="predicted"/>
<sequence length="535" mass="61083">MLKMKQLLLGLHIIILFHSVSLFSQEQQNNTLQGTVSFVTSSNIYVKFSSTDAISVDDVLQFNGTDCLKVTVKSSTSVVCVPINDCELQTGDTVIYTLPAVAPVTEVIEDNVDDSIPAEVAVPQTVPEEKETLYKEFITGRVSLASYNQFSDVRDDNQRLLGRVSLNANHIGGGKFSVETFLSYQNLITVADNYSGRTDIFNVYNLNVQYDFTPTLWAAVGRKINPKASVFGANDGLQVEKYFGPFYAGGIVGFRPDVFDYGFNSDLFQYGGYVGVETTNSHFRSTTTVGAMEQTNQGATDRRYLFFQHSSTIAKDLGLFVSSELDLFNPQGDVRLTNLYSSLRYRFSRYANIMVSYDSRKRIIYYETFQSQIDQILDDDLARQGFRARLNLRPIKYIWLGGSYSKRFASDQQNKSDNYFGYLTFANIPKVGGRLNGSYNLNQNNYLTSNIISVRYSRSLFKDLLYAEIYYRTAEYDYENQRTPYKQDYYGTNLNFNFARTWQFALSGEYSQFEEENNIRVYAQLTKRFRSKKNN</sequence>
<keyword evidence="2" id="KW-1185">Reference proteome</keyword>
<dbReference type="EMBL" id="POWF01000006">
    <property type="protein sequence ID" value="PNQ72863.1"/>
    <property type="molecule type" value="Genomic_DNA"/>
</dbReference>
<dbReference type="AlphaFoldDB" id="A0A2K1DXX1"/>
<organism evidence="1 2">
    <name type="scientific">Hanstruepera neustonica</name>
    <dbReference type="NCBI Taxonomy" id="1445657"/>
    <lineage>
        <taxon>Bacteria</taxon>
        <taxon>Pseudomonadati</taxon>
        <taxon>Bacteroidota</taxon>
        <taxon>Flavobacteriia</taxon>
        <taxon>Flavobacteriales</taxon>
        <taxon>Flavobacteriaceae</taxon>
        <taxon>Hanstruepera</taxon>
    </lineage>
</organism>
<protein>
    <submittedName>
        <fullName evidence="1">Uncharacterized protein</fullName>
    </submittedName>
</protein>